<dbReference type="OrthoDB" id="873888at2"/>
<gene>
    <name evidence="2" type="ORF">EJV47_19955</name>
</gene>
<accession>A0A3S0H454</accession>
<keyword evidence="3" id="KW-1185">Reference proteome</keyword>
<organism evidence="2 3">
    <name type="scientific">Hymenobacter gummosus</name>
    <dbReference type="NCBI Taxonomy" id="1776032"/>
    <lineage>
        <taxon>Bacteria</taxon>
        <taxon>Pseudomonadati</taxon>
        <taxon>Bacteroidota</taxon>
        <taxon>Cytophagia</taxon>
        <taxon>Cytophagales</taxon>
        <taxon>Hymenobacteraceae</taxon>
        <taxon>Hymenobacter</taxon>
    </lineage>
</organism>
<sequence length="362" mass="40155">MRSAAPTDTIRGYVDTYRGTHRWGFVRFRATPDGATEVLHTRELQAVGTADGRQVLRTRPVSGDSLRLLEVVADGPLNLYYGYSPRADVDFFLQQNGGEVLPLRRTQFLPVLQSVMAGCPTLAVNGGKQRLQYARQPLAQLVDAYNRCSTVAGKAHRYPGARPPRPEIGVRAGLQRSQLWYEDNGHAFGYQKPDANTNFTGAVQLTLPIGGSFRAVVEGAYSQAHSYVQVHDLPRASVNYFTRSADLKASYLQVPLMLRWQVGREGRLVRPFVEAGGGLNVVLNYRAWYTETPDVSYDKADAYDLGMDRVQFMVRGGGGVDVRTPIGKLGVALHTQRVSIGSPREKTAFRLLQSDLSLSYMW</sequence>
<dbReference type="RefSeq" id="WP_126694971.1">
    <property type="nucleotide sequence ID" value="NZ_RXOF01000013.1"/>
</dbReference>
<comment type="caution">
    <text evidence="2">The sequence shown here is derived from an EMBL/GenBank/DDBJ whole genome shotgun (WGS) entry which is preliminary data.</text>
</comment>
<evidence type="ECO:0000313" key="3">
    <source>
        <dbReference type="Proteomes" id="UP000282184"/>
    </source>
</evidence>
<reference evidence="2 3" key="1">
    <citation type="submission" date="2018-12" db="EMBL/GenBank/DDBJ databases">
        <title>Hymenobacter gummosus sp. nov., isolated from a spring.</title>
        <authorList>
            <person name="Nie L."/>
        </authorList>
    </citation>
    <scope>NUCLEOTIDE SEQUENCE [LARGE SCALE GENOMIC DNA]</scope>
    <source>
        <strain evidence="2 3">KCTC 52166</strain>
    </source>
</reference>
<feature type="domain" description="Outer membrane protein beta-barrel" evidence="1">
    <location>
        <begin position="167"/>
        <end position="334"/>
    </location>
</feature>
<dbReference type="InterPro" id="IPR025665">
    <property type="entry name" value="Beta-barrel_OMP_2"/>
</dbReference>
<name>A0A3S0H454_9BACT</name>
<proteinExistence type="predicted"/>
<evidence type="ECO:0000313" key="2">
    <source>
        <dbReference type="EMBL" id="RTQ47172.1"/>
    </source>
</evidence>
<dbReference type="EMBL" id="RXOF01000013">
    <property type="protein sequence ID" value="RTQ47172.1"/>
    <property type="molecule type" value="Genomic_DNA"/>
</dbReference>
<evidence type="ECO:0000259" key="1">
    <source>
        <dbReference type="Pfam" id="PF13568"/>
    </source>
</evidence>
<dbReference type="Pfam" id="PF13568">
    <property type="entry name" value="OMP_b-brl_2"/>
    <property type="match status" value="1"/>
</dbReference>
<dbReference type="Proteomes" id="UP000282184">
    <property type="component" value="Unassembled WGS sequence"/>
</dbReference>
<dbReference type="AlphaFoldDB" id="A0A3S0H454"/>
<protein>
    <submittedName>
        <fullName evidence="2">PorT family protein</fullName>
    </submittedName>
</protein>